<dbReference type="Proteomes" id="UP000548476">
    <property type="component" value="Unassembled WGS sequence"/>
</dbReference>
<proteinExistence type="predicted"/>
<evidence type="ECO:0000313" key="2">
    <source>
        <dbReference type="Proteomes" id="UP000548476"/>
    </source>
</evidence>
<reference evidence="1 2" key="1">
    <citation type="submission" date="2020-08" db="EMBL/GenBank/DDBJ databases">
        <title>Genomic Encyclopedia of Type Strains, Phase IV (KMG-IV): sequencing the most valuable type-strain genomes for metagenomic binning, comparative biology and taxonomic classification.</title>
        <authorList>
            <person name="Goeker M."/>
        </authorList>
    </citation>
    <scope>NUCLEOTIDE SEQUENCE [LARGE SCALE GENOMIC DNA]</scope>
    <source>
        <strain evidence="1 2">YIM 65646</strain>
    </source>
</reference>
<dbReference type="AlphaFoldDB" id="A0A841FSR9"/>
<dbReference type="SUPFAM" id="SSF51905">
    <property type="entry name" value="FAD/NAD(P)-binding domain"/>
    <property type="match status" value="1"/>
</dbReference>
<dbReference type="EMBL" id="JACHGT010000014">
    <property type="protein sequence ID" value="MBB6037853.1"/>
    <property type="molecule type" value="Genomic_DNA"/>
</dbReference>
<dbReference type="PANTHER" id="PTHR10668:SF105">
    <property type="entry name" value="DEHYDROGENASE-RELATED"/>
    <property type="match status" value="1"/>
</dbReference>
<accession>A0A841FSR9</accession>
<comment type="caution">
    <text evidence="1">The sequence shown here is derived from an EMBL/GenBank/DDBJ whole genome shotgun (WGS) entry which is preliminary data.</text>
</comment>
<sequence>MTSDAVVVGAGHNGLVAANVPADAGWDVTVLEASQRPGGGVRSAEITAPGFHSDLCSALYPFAAASPVFA</sequence>
<keyword evidence="2" id="KW-1185">Reference proteome</keyword>
<dbReference type="InterPro" id="IPR036188">
    <property type="entry name" value="FAD/NAD-bd_sf"/>
</dbReference>
<gene>
    <name evidence="1" type="ORF">HNR73_005733</name>
</gene>
<organism evidence="1 2">
    <name type="scientific">Phytomonospora endophytica</name>
    <dbReference type="NCBI Taxonomy" id="714109"/>
    <lineage>
        <taxon>Bacteria</taxon>
        <taxon>Bacillati</taxon>
        <taxon>Actinomycetota</taxon>
        <taxon>Actinomycetes</taxon>
        <taxon>Micromonosporales</taxon>
        <taxon>Micromonosporaceae</taxon>
        <taxon>Phytomonospora</taxon>
    </lineage>
</organism>
<protein>
    <submittedName>
        <fullName evidence="1">Phytoene dehydrogenase-like protein</fullName>
    </submittedName>
</protein>
<dbReference type="Pfam" id="PF13450">
    <property type="entry name" value="NAD_binding_8"/>
    <property type="match status" value="1"/>
</dbReference>
<dbReference type="Gene3D" id="3.50.50.60">
    <property type="entry name" value="FAD/NAD(P)-binding domain"/>
    <property type="match status" value="1"/>
</dbReference>
<dbReference type="PANTHER" id="PTHR10668">
    <property type="entry name" value="PHYTOENE DEHYDROGENASE"/>
    <property type="match status" value="1"/>
</dbReference>
<evidence type="ECO:0000313" key="1">
    <source>
        <dbReference type="EMBL" id="MBB6037853.1"/>
    </source>
</evidence>
<name>A0A841FSR9_9ACTN</name>